<dbReference type="InterPro" id="IPR002559">
    <property type="entry name" value="Transposase_11"/>
</dbReference>
<evidence type="ECO:0000259" key="1">
    <source>
        <dbReference type="Pfam" id="PF01609"/>
    </source>
</evidence>
<sequence>MLVLADRNFLSHRLVRDVLATGAHILWRASASFALTPVRVLADGTYLAELRPARKPDGPPITVRVVEYTVHTTPASGGTASCSELFCLVTDLLDVAEYPALELACAYPDRWGCETVIGHHKTDMGEGQPVLRSKDPEGVAQEMWALFAVYQAIHQLVGAAVDAAGIPPGRISFRHALAAATDTITAGFPPSPA</sequence>
<name>A0A1C3NVF6_9ACTN</name>
<dbReference type="Proteomes" id="UP000199013">
    <property type="component" value="Unassembled WGS sequence"/>
</dbReference>
<dbReference type="GO" id="GO:0003677">
    <property type="term" value="F:DNA binding"/>
    <property type="evidence" value="ECO:0007669"/>
    <property type="project" value="InterPro"/>
</dbReference>
<dbReference type="AlphaFoldDB" id="A0A1C3NVF6"/>
<accession>A0A1C3NVF6</accession>
<dbReference type="Pfam" id="PF01609">
    <property type="entry name" value="DDE_Tnp_1"/>
    <property type="match status" value="1"/>
</dbReference>
<evidence type="ECO:0000313" key="3">
    <source>
        <dbReference type="Proteomes" id="UP000199013"/>
    </source>
</evidence>
<proteinExistence type="predicted"/>
<feature type="domain" description="Transposase IS4-like" evidence="1">
    <location>
        <begin position="2"/>
        <end position="150"/>
    </location>
</feature>
<protein>
    <submittedName>
        <fullName evidence="2">Transposase, IS4</fullName>
    </submittedName>
</protein>
<dbReference type="SUPFAM" id="SSF53098">
    <property type="entry name" value="Ribonuclease H-like"/>
    <property type="match status" value="1"/>
</dbReference>
<gene>
    <name evidence="2" type="ORF">FDG2_1364</name>
</gene>
<reference evidence="3" key="1">
    <citation type="submission" date="2016-02" db="EMBL/GenBank/DDBJ databases">
        <authorList>
            <person name="Wibberg D."/>
        </authorList>
    </citation>
    <scope>NUCLEOTIDE SEQUENCE [LARGE SCALE GENOMIC DNA]</scope>
</reference>
<evidence type="ECO:0000313" key="2">
    <source>
        <dbReference type="EMBL" id="SBW19422.1"/>
    </source>
</evidence>
<dbReference type="GO" id="GO:0004803">
    <property type="term" value="F:transposase activity"/>
    <property type="evidence" value="ECO:0007669"/>
    <property type="project" value="InterPro"/>
</dbReference>
<organism evidence="2 3">
    <name type="scientific">Candidatus Protofrankia californiensis</name>
    <dbReference type="NCBI Taxonomy" id="1839754"/>
    <lineage>
        <taxon>Bacteria</taxon>
        <taxon>Bacillati</taxon>
        <taxon>Actinomycetota</taxon>
        <taxon>Actinomycetes</taxon>
        <taxon>Frankiales</taxon>
        <taxon>Frankiaceae</taxon>
        <taxon>Protofrankia</taxon>
    </lineage>
</organism>
<dbReference type="GO" id="GO:0006313">
    <property type="term" value="P:DNA transposition"/>
    <property type="evidence" value="ECO:0007669"/>
    <property type="project" value="InterPro"/>
</dbReference>
<dbReference type="InterPro" id="IPR012337">
    <property type="entry name" value="RNaseH-like_sf"/>
</dbReference>
<dbReference type="EMBL" id="FLUV01000574">
    <property type="protein sequence ID" value="SBW19422.1"/>
    <property type="molecule type" value="Genomic_DNA"/>
</dbReference>
<keyword evidence="3" id="KW-1185">Reference proteome</keyword>